<dbReference type="Gene3D" id="2.130.10.10">
    <property type="entry name" value="YVTN repeat-like/Quinoprotein amine dehydrogenase"/>
    <property type="match status" value="2"/>
</dbReference>
<feature type="compositionally biased region" description="Polar residues" evidence="4">
    <location>
        <begin position="357"/>
        <end position="367"/>
    </location>
</feature>
<dbReference type="AlphaFoldDB" id="A0AAV5U176"/>
<organism evidence="6 7">
    <name type="scientific">Pristionchus entomophagus</name>
    <dbReference type="NCBI Taxonomy" id="358040"/>
    <lineage>
        <taxon>Eukaryota</taxon>
        <taxon>Metazoa</taxon>
        <taxon>Ecdysozoa</taxon>
        <taxon>Nematoda</taxon>
        <taxon>Chromadorea</taxon>
        <taxon>Rhabditida</taxon>
        <taxon>Rhabditina</taxon>
        <taxon>Diplogasteromorpha</taxon>
        <taxon>Diplogasteroidea</taxon>
        <taxon>Neodiplogasteridae</taxon>
        <taxon>Pristionchus</taxon>
    </lineage>
</organism>
<dbReference type="Proteomes" id="UP001432027">
    <property type="component" value="Unassembled WGS sequence"/>
</dbReference>
<dbReference type="InterPro" id="IPR028021">
    <property type="entry name" value="Katanin_C-terminal"/>
</dbReference>
<keyword evidence="3" id="KW-0206">Cytoskeleton</keyword>
<evidence type="ECO:0000256" key="2">
    <source>
        <dbReference type="ARBA" id="ARBA00022490"/>
    </source>
</evidence>
<reference evidence="6" key="1">
    <citation type="submission" date="2023-10" db="EMBL/GenBank/DDBJ databases">
        <title>Genome assembly of Pristionchus species.</title>
        <authorList>
            <person name="Yoshida K."/>
            <person name="Sommer R.J."/>
        </authorList>
    </citation>
    <scope>NUCLEOTIDE SEQUENCE</scope>
    <source>
        <strain evidence="6">RS0144</strain>
    </source>
</reference>
<keyword evidence="7" id="KW-1185">Reference proteome</keyword>
<dbReference type="InterPro" id="IPR036322">
    <property type="entry name" value="WD40_repeat_dom_sf"/>
</dbReference>
<evidence type="ECO:0000256" key="3">
    <source>
        <dbReference type="ARBA" id="ARBA00023212"/>
    </source>
</evidence>
<dbReference type="SMART" id="SM00320">
    <property type="entry name" value="WD40"/>
    <property type="match status" value="5"/>
</dbReference>
<dbReference type="GO" id="GO:0008017">
    <property type="term" value="F:microtubule binding"/>
    <property type="evidence" value="ECO:0007669"/>
    <property type="project" value="InterPro"/>
</dbReference>
<feature type="compositionally biased region" description="Basic and acidic residues" evidence="4">
    <location>
        <begin position="368"/>
        <end position="389"/>
    </location>
</feature>
<dbReference type="InterPro" id="IPR001680">
    <property type="entry name" value="WD40_rpt"/>
</dbReference>
<name>A0AAV5U176_9BILA</name>
<evidence type="ECO:0000313" key="6">
    <source>
        <dbReference type="EMBL" id="GMT00547.1"/>
    </source>
</evidence>
<gene>
    <name evidence="6" type="ORF">PENTCL1PPCAC_22721</name>
</gene>
<feature type="region of interest" description="Disordered" evidence="4">
    <location>
        <begin position="337"/>
        <end position="389"/>
    </location>
</feature>
<keyword evidence="2" id="KW-0963">Cytoplasm</keyword>
<dbReference type="Pfam" id="PF13925">
    <property type="entry name" value="Katanin_con80"/>
    <property type="match status" value="1"/>
</dbReference>
<evidence type="ECO:0000256" key="4">
    <source>
        <dbReference type="SAM" id="MobiDB-lite"/>
    </source>
</evidence>
<feature type="domain" description="Katanin p80 subunit C-terminal" evidence="5">
    <location>
        <begin position="402"/>
        <end position="537"/>
    </location>
</feature>
<comment type="caution">
    <text evidence="6">The sequence shown here is derived from an EMBL/GenBank/DDBJ whole genome shotgun (WGS) entry which is preliminary data.</text>
</comment>
<feature type="non-terminal residue" evidence="6">
    <location>
        <position position="1"/>
    </location>
</feature>
<dbReference type="PANTHER" id="PTHR19845:SF0">
    <property type="entry name" value="KATANIN P80 WD40 REPEAT-CONTAINING SUBUNIT B1"/>
    <property type="match status" value="1"/>
</dbReference>
<proteinExistence type="predicted"/>
<protein>
    <recommendedName>
        <fullName evidence="5">Katanin p80 subunit C-terminal domain-containing protein</fullName>
    </recommendedName>
</protein>
<dbReference type="PANTHER" id="PTHR19845">
    <property type="entry name" value="KATANIN P80 SUBUNIT"/>
    <property type="match status" value="1"/>
</dbReference>
<evidence type="ECO:0000259" key="5">
    <source>
        <dbReference type="Pfam" id="PF13925"/>
    </source>
</evidence>
<evidence type="ECO:0000256" key="1">
    <source>
        <dbReference type="ARBA" id="ARBA00004245"/>
    </source>
</evidence>
<dbReference type="InterPro" id="IPR015943">
    <property type="entry name" value="WD40/YVTN_repeat-like_dom_sf"/>
</dbReference>
<comment type="subcellular location">
    <subcellularLocation>
        <location evidence="1">Cytoplasm</location>
        <location evidence="1">Cytoskeleton</location>
    </subcellularLocation>
</comment>
<dbReference type="GO" id="GO:0008352">
    <property type="term" value="C:katanin complex"/>
    <property type="evidence" value="ECO:0007669"/>
    <property type="project" value="TreeGrafter"/>
</dbReference>
<dbReference type="SUPFAM" id="SSF50978">
    <property type="entry name" value="WD40 repeat-like"/>
    <property type="match status" value="1"/>
</dbReference>
<dbReference type="EMBL" id="BTSX01000005">
    <property type="protein sequence ID" value="GMT00547.1"/>
    <property type="molecule type" value="Genomic_DNA"/>
</dbReference>
<sequence length="564" mass="62952">LNISGEILNENPVSVAGISIKEELLITGGLLKAYSISGAGVEVWSHNEETMDHVCISRDDRSLAASSSNIIKLLDIASGRETRRLVDHSSGVTCISSFSRSPYQWISGDDEGVARVSDARRHPSTLIALRQSRPVRCAYSSPDDSLIVIGDDSCFNIYDMRQRKLLSRFIHSTIGVCFHPGERLMSSFGGEGIIRYWDLDTLECVSQSEPFNDTISDAHFSFQGESLIVCSSDRVRCLSWEPCTLEWSHHISSTLISSHLDKDDKLRLIVSDSHTNMIKVLSSPLSQMESLLTGEKYEEVMKEATPVIEIPSSSHFQSPNNDVMFLCTRKDEERSIKVVSHSPTLQSTPSKSSTSSINRLTKATSRMNLDDEKKRKFEERKGSLKRKEGKSSVDIMSMIDEDHPSVIDDLNGASLSLRGIRDAFRRGNIQQVIDVWTRDRNMALLSTLCRQCTYRNKYSLSLSLTILPHLTLLLSSIHRELRASAILALTAIMNSIGDLVNTMTRGNGMPNSIGVDVAAEDRMRMCKSIEKELVLLQLRENDMLKVMSDDERAQISSILALFPS</sequence>
<feature type="compositionally biased region" description="Low complexity" evidence="4">
    <location>
        <begin position="342"/>
        <end position="356"/>
    </location>
</feature>
<dbReference type="GO" id="GO:0007019">
    <property type="term" value="P:microtubule depolymerization"/>
    <property type="evidence" value="ECO:0007669"/>
    <property type="project" value="TreeGrafter"/>
</dbReference>
<accession>A0AAV5U176</accession>
<evidence type="ECO:0000313" key="7">
    <source>
        <dbReference type="Proteomes" id="UP001432027"/>
    </source>
</evidence>